<sequence length="94" mass="10024">MTTGAGCPTASAWRSPTGWACRSCGLWSPRSSTARSECTTFPAAGPMSCYVCHLGDVRAREFRNSKCDGHDIQKQKSRPLAFAGAAILRTVKGS</sequence>
<name>A0A1Y5PD90_9MYCO</name>
<dbReference type="EMBL" id="FLQS01000029">
    <property type="protein sequence ID" value="SBS76684.1"/>
    <property type="molecule type" value="Genomic_DNA"/>
</dbReference>
<organism evidence="1">
    <name type="scientific">uncultured Mycobacterium sp</name>
    <dbReference type="NCBI Taxonomy" id="171292"/>
    <lineage>
        <taxon>Bacteria</taxon>
        <taxon>Bacillati</taxon>
        <taxon>Actinomycetota</taxon>
        <taxon>Actinomycetes</taxon>
        <taxon>Mycobacteriales</taxon>
        <taxon>Mycobacteriaceae</taxon>
        <taxon>Mycobacterium</taxon>
        <taxon>environmental samples</taxon>
    </lineage>
</organism>
<reference evidence="1" key="1">
    <citation type="submission" date="2016-03" db="EMBL/GenBank/DDBJ databases">
        <authorList>
            <person name="Ploux O."/>
        </authorList>
    </citation>
    <scope>NUCLEOTIDE SEQUENCE</scope>
    <source>
        <strain evidence="1">UC10</strain>
    </source>
</reference>
<proteinExistence type="predicted"/>
<accession>A0A1Y5PD90</accession>
<gene>
    <name evidence="1" type="ORF">MHPYR_350026</name>
</gene>
<dbReference type="AlphaFoldDB" id="A0A1Y5PD90"/>
<evidence type="ECO:0000313" key="1">
    <source>
        <dbReference type="EMBL" id="SBS76684.1"/>
    </source>
</evidence>
<protein>
    <submittedName>
        <fullName evidence="1">Uncharacterized protein</fullName>
    </submittedName>
</protein>